<dbReference type="eggNOG" id="COG0503">
    <property type="taxonomic scope" value="Bacteria"/>
</dbReference>
<dbReference type="EMBL" id="CP000922">
    <property type="protein sequence ID" value="ACJ33104.1"/>
    <property type="molecule type" value="Genomic_DNA"/>
</dbReference>
<comment type="subcellular location">
    <subcellularLocation>
        <location evidence="3 12">Cytoplasm</location>
    </subcellularLocation>
</comment>
<evidence type="ECO:0000259" key="13">
    <source>
        <dbReference type="Pfam" id="PF00156"/>
    </source>
</evidence>
<evidence type="ECO:0000256" key="7">
    <source>
        <dbReference type="ARBA" id="ARBA00011893"/>
    </source>
</evidence>
<comment type="catalytic activity">
    <reaction evidence="1 12">
        <text>AMP + diphosphate = 5-phospho-alpha-D-ribose 1-diphosphate + adenine</text>
        <dbReference type="Rhea" id="RHEA:16609"/>
        <dbReference type="ChEBI" id="CHEBI:16708"/>
        <dbReference type="ChEBI" id="CHEBI:33019"/>
        <dbReference type="ChEBI" id="CHEBI:58017"/>
        <dbReference type="ChEBI" id="CHEBI:456215"/>
        <dbReference type="EC" id="2.4.2.7"/>
    </reaction>
</comment>
<dbReference type="GO" id="GO:0002055">
    <property type="term" value="F:adenine binding"/>
    <property type="evidence" value="ECO:0007669"/>
    <property type="project" value="TreeGrafter"/>
</dbReference>
<evidence type="ECO:0000256" key="5">
    <source>
        <dbReference type="ARBA" id="ARBA00008391"/>
    </source>
</evidence>
<dbReference type="GO" id="GO:0006166">
    <property type="term" value="P:purine ribonucleoside salvage"/>
    <property type="evidence" value="ECO:0007669"/>
    <property type="project" value="UniProtKB-UniRule"/>
</dbReference>
<evidence type="ECO:0000313" key="14">
    <source>
        <dbReference type="EMBL" id="ACJ33104.1"/>
    </source>
</evidence>
<keyword evidence="10 12" id="KW-0808">Transferase</keyword>
<dbReference type="GO" id="GO:0016208">
    <property type="term" value="F:AMP binding"/>
    <property type="evidence" value="ECO:0007669"/>
    <property type="project" value="TreeGrafter"/>
</dbReference>
<dbReference type="InterPro" id="IPR029057">
    <property type="entry name" value="PRTase-like"/>
</dbReference>
<dbReference type="NCBIfam" id="NF002636">
    <property type="entry name" value="PRK02304.1-5"/>
    <property type="match status" value="1"/>
</dbReference>
<feature type="domain" description="Phosphoribosyltransferase" evidence="13">
    <location>
        <begin position="45"/>
        <end position="154"/>
    </location>
</feature>
<evidence type="ECO:0000256" key="8">
    <source>
        <dbReference type="ARBA" id="ARBA00022490"/>
    </source>
</evidence>
<accession>B7GFP0</accession>
<name>B7GFP0_ANOFW</name>
<comment type="subunit">
    <text evidence="6 12">Homodimer.</text>
</comment>
<proteinExistence type="inferred from homology"/>
<dbReference type="HAMAP" id="MF_00004">
    <property type="entry name" value="Aden_phosphoribosyltr"/>
    <property type="match status" value="1"/>
</dbReference>
<evidence type="ECO:0000256" key="10">
    <source>
        <dbReference type="ARBA" id="ARBA00022679"/>
    </source>
</evidence>
<dbReference type="Pfam" id="PF00156">
    <property type="entry name" value="Pribosyltran"/>
    <property type="match status" value="1"/>
</dbReference>
<dbReference type="STRING" id="491915.Aflv_0725"/>
<reference evidence="14 15" key="1">
    <citation type="journal article" date="2008" name="Genome Biol.">
        <title>Encapsulated in silica: genome, proteome and physiology of the thermophilic bacterium Anoxybacillus flavithermus WK1.</title>
        <authorList>
            <person name="Saw J.H."/>
            <person name="Mountain B.W."/>
            <person name="Feng L."/>
            <person name="Omelchenko M.V."/>
            <person name="Hou S."/>
            <person name="Saito J.A."/>
            <person name="Stott M.B."/>
            <person name="Li D."/>
            <person name="Zhao G."/>
            <person name="Wu J."/>
            <person name="Galperin M.Y."/>
            <person name="Koonin E.V."/>
            <person name="Makarova K.S."/>
            <person name="Wolf Y.I."/>
            <person name="Rigden D.J."/>
            <person name="Dunfield P.F."/>
            <person name="Wang L."/>
            <person name="Alam M."/>
        </authorList>
    </citation>
    <scope>NUCLEOTIDE SEQUENCE [LARGE SCALE GENOMIC DNA]</scope>
    <source>
        <strain evidence="15">DSM 21510 / WK1</strain>
    </source>
</reference>
<organism evidence="14 15">
    <name type="scientific">Anoxybacillus flavithermus (strain DSM 21510 / WK1)</name>
    <dbReference type="NCBI Taxonomy" id="491915"/>
    <lineage>
        <taxon>Bacteria</taxon>
        <taxon>Bacillati</taxon>
        <taxon>Bacillota</taxon>
        <taxon>Bacilli</taxon>
        <taxon>Bacillales</taxon>
        <taxon>Anoxybacillaceae</taxon>
        <taxon>Anoxybacillus</taxon>
    </lineage>
</organism>
<dbReference type="GO" id="GO:0003999">
    <property type="term" value="F:adenine phosphoribosyltransferase activity"/>
    <property type="evidence" value="ECO:0007669"/>
    <property type="project" value="UniProtKB-UniRule"/>
</dbReference>
<gene>
    <name evidence="12 14" type="primary">apt</name>
    <name evidence="14" type="ordered locus">Aflv_0725</name>
</gene>
<keyword evidence="9 12" id="KW-0328">Glycosyltransferase</keyword>
<dbReference type="FunFam" id="3.40.50.2020:FF:000004">
    <property type="entry name" value="Adenine phosphoribosyltransferase"/>
    <property type="match status" value="1"/>
</dbReference>
<comment type="function">
    <text evidence="2 12">Catalyzes a salvage reaction resulting in the formation of AMP, that is energically less costly than de novo synthesis.</text>
</comment>
<dbReference type="SUPFAM" id="SSF53271">
    <property type="entry name" value="PRTase-like"/>
    <property type="match status" value="1"/>
</dbReference>
<dbReference type="NCBIfam" id="NF002633">
    <property type="entry name" value="PRK02304.1-2"/>
    <property type="match status" value="1"/>
</dbReference>
<dbReference type="InterPro" id="IPR005764">
    <property type="entry name" value="Ade_phspho_trans"/>
</dbReference>
<dbReference type="CDD" id="cd06223">
    <property type="entry name" value="PRTases_typeI"/>
    <property type="match status" value="1"/>
</dbReference>
<evidence type="ECO:0000256" key="9">
    <source>
        <dbReference type="ARBA" id="ARBA00022676"/>
    </source>
</evidence>
<evidence type="ECO:0000256" key="3">
    <source>
        <dbReference type="ARBA" id="ARBA00004496"/>
    </source>
</evidence>
<dbReference type="NCBIfam" id="NF002634">
    <property type="entry name" value="PRK02304.1-3"/>
    <property type="match status" value="1"/>
</dbReference>
<comment type="similarity">
    <text evidence="5 12">Belongs to the purine/pyrimidine phosphoribosyltransferase family.</text>
</comment>
<evidence type="ECO:0000256" key="6">
    <source>
        <dbReference type="ARBA" id="ARBA00011738"/>
    </source>
</evidence>
<keyword evidence="11 12" id="KW-0660">Purine salvage</keyword>
<keyword evidence="8 12" id="KW-0963">Cytoplasm</keyword>
<dbReference type="KEGG" id="afl:Aflv_0725"/>
<evidence type="ECO:0000256" key="4">
    <source>
        <dbReference type="ARBA" id="ARBA00004659"/>
    </source>
</evidence>
<dbReference type="PANTHER" id="PTHR32315:SF3">
    <property type="entry name" value="ADENINE PHOSPHORIBOSYLTRANSFERASE"/>
    <property type="match status" value="1"/>
</dbReference>
<dbReference type="NCBIfam" id="TIGR01090">
    <property type="entry name" value="apt"/>
    <property type="match status" value="1"/>
</dbReference>
<dbReference type="EC" id="2.4.2.7" evidence="7 12"/>
<dbReference type="Proteomes" id="UP000000742">
    <property type="component" value="Chromosome"/>
</dbReference>
<dbReference type="Gene3D" id="3.40.50.2020">
    <property type="match status" value="1"/>
</dbReference>
<sequence length="176" mass="19685">MRRKMSMDLKQYVTIVPDFPKPGIQFKDITTIMDKGEVYKYATDQIVNYAREKKIDVVVGPEARGFIIGCPVAYALGVGFVPVRKEGKLPREVIRVEYGLEYGKDVLTMHKDAIKPGQRVLITDDLLATGGTIEATIKLVEQLGGIVAGIAFLIELTYLEGREKLKGYDILTLMQF</sequence>
<evidence type="ECO:0000256" key="1">
    <source>
        <dbReference type="ARBA" id="ARBA00000868"/>
    </source>
</evidence>
<evidence type="ECO:0000256" key="2">
    <source>
        <dbReference type="ARBA" id="ARBA00003968"/>
    </source>
</evidence>
<dbReference type="HOGENOM" id="CLU_063339_3_0_9"/>
<evidence type="ECO:0000256" key="12">
    <source>
        <dbReference type="HAMAP-Rule" id="MF_00004"/>
    </source>
</evidence>
<dbReference type="UniPathway" id="UPA00588">
    <property type="reaction ID" value="UER00646"/>
</dbReference>
<dbReference type="InterPro" id="IPR000836">
    <property type="entry name" value="PRTase_dom"/>
</dbReference>
<dbReference type="AlphaFoldDB" id="B7GFP0"/>
<dbReference type="PANTHER" id="PTHR32315">
    <property type="entry name" value="ADENINE PHOSPHORIBOSYLTRANSFERASE"/>
    <property type="match status" value="1"/>
</dbReference>
<dbReference type="InterPro" id="IPR050054">
    <property type="entry name" value="UPRTase/APRTase"/>
</dbReference>
<dbReference type="GO" id="GO:0006168">
    <property type="term" value="P:adenine salvage"/>
    <property type="evidence" value="ECO:0007669"/>
    <property type="project" value="InterPro"/>
</dbReference>
<dbReference type="GO" id="GO:0005737">
    <property type="term" value="C:cytoplasm"/>
    <property type="evidence" value="ECO:0007669"/>
    <property type="project" value="UniProtKB-SubCell"/>
</dbReference>
<protein>
    <recommendedName>
        <fullName evidence="7 12">Adenine phosphoribosyltransferase</fullName>
        <shortName evidence="12">APRT</shortName>
        <ecNumber evidence="7 12">2.4.2.7</ecNumber>
    </recommendedName>
</protein>
<evidence type="ECO:0000256" key="11">
    <source>
        <dbReference type="ARBA" id="ARBA00022726"/>
    </source>
</evidence>
<comment type="pathway">
    <text evidence="4 12">Purine metabolism; AMP biosynthesis via salvage pathway; AMP from adenine: step 1/1.</text>
</comment>
<evidence type="ECO:0000313" key="15">
    <source>
        <dbReference type="Proteomes" id="UP000000742"/>
    </source>
</evidence>
<dbReference type="GO" id="GO:0044209">
    <property type="term" value="P:AMP salvage"/>
    <property type="evidence" value="ECO:0007669"/>
    <property type="project" value="UniProtKB-UniRule"/>
</dbReference>